<evidence type="ECO:0000256" key="4">
    <source>
        <dbReference type="PROSITE-ProRule" id="PRU00335"/>
    </source>
</evidence>
<dbReference type="PROSITE" id="PS50977">
    <property type="entry name" value="HTH_TETR_2"/>
    <property type="match status" value="1"/>
</dbReference>
<dbReference type="SUPFAM" id="SSF46689">
    <property type="entry name" value="Homeodomain-like"/>
    <property type="match status" value="1"/>
</dbReference>
<organism evidence="7 8">
    <name type="scientific">Nocardia cyriacigeorgica</name>
    <dbReference type="NCBI Taxonomy" id="135487"/>
    <lineage>
        <taxon>Bacteria</taxon>
        <taxon>Bacillati</taxon>
        <taxon>Actinomycetota</taxon>
        <taxon>Actinomycetes</taxon>
        <taxon>Mycobacteriales</taxon>
        <taxon>Nocardiaceae</taxon>
        <taxon>Nocardia</taxon>
    </lineage>
</organism>
<feature type="domain" description="HTH tetR-type" evidence="6">
    <location>
        <begin position="20"/>
        <end position="80"/>
    </location>
</feature>
<dbReference type="GO" id="GO:0000976">
    <property type="term" value="F:transcription cis-regulatory region binding"/>
    <property type="evidence" value="ECO:0007669"/>
    <property type="project" value="TreeGrafter"/>
</dbReference>
<dbReference type="InterPro" id="IPR036271">
    <property type="entry name" value="Tet_transcr_reg_TetR-rel_C_sf"/>
</dbReference>
<feature type="region of interest" description="Disordered" evidence="5">
    <location>
        <begin position="1"/>
        <end position="22"/>
    </location>
</feature>
<sequence length="211" mass="22982">MPPGGYAEGMSSRRPERRNEESAKAIVQASLDLCREVGYDKLSIEGIAARAGVGKNTIYRWWPSKAAILLDGLLSAMTSVQSVFPDTGDAEADFTTQIIAACETLTHPDTGPHYAALIGAAQQDPQLAGAMWERLLSHLVAAAVDRVRQAQRQGQVRADLDPDLVIEMLYGPIYYRWLIRQNPPGREHIRTVVATVFAGVAPSSAPRSNSR</sequence>
<dbReference type="GO" id="GO:0003700">
    <property type="term" value="F:DNA-binding transcription factor activity"/>
    <property type="evidence" value="ECO:0007669"/>
    <property type="project" value="TreeGrafter"/>
</dbReference>
<feature type="DNA-binding region" description="H-T-H motif" evidence="4">
    <location>
        <begin position="43"/>
        <end position="62"/>
    </location>
</feature>
<keyword evidence="1" id="KW-0805">Transcription regulation</keyword>
<proteinExistence type="predicted"/>
<feature type="compositionally biased region" description="Basic and acidic residues" evidence="5">
    <location>
        <begin position="11"/>
        <end position="22"/>
    </location>
</feature>
<keyword evidence="2 4" id="KW-0238">DNA-binding</keyword>
<accession>A0A4U8W6K9</accession>
<keyword evidence="3" id="KW-0804">Transcription</keyword>
<gene>
    <name evidence="7" type="ORF">NCTC10797_05624</name>
</gene>
<evidence type="ECO:0000256" key="2">
    <source>
        <dbReference type="ARBA" id="ARBA00023125"/>
    </source>
</evidence>
<dbReference type="PRINTS" id="PR00455">
    <property type="entry name" value="HTHTETR"/>
</dbReference>
<dbReference type="InterPro" id="IPR009057">
    <property type="entry name" value="Homeodomain-like_sf"/>
</dbReference>
<dbReference type="PANTHER" id="PTHR30055">
    <property type="entry name" value="HTH-TYPE TRANSCRIPTIONAL REGULATOR RUTR"/>
    <property type="match status" value="1"/>
</dbReference>
<dbReference type="Pfam" id="PF16859">
    <property type="entry name" value="TetR_C_11"/>
    <property type="match status" value="1"/>
</dbReference>
<evidence type="ECO:0000256" key="3">
    <source>
        <dbReference type="ARBA" id="ARBA00023163"/>
    </source>
</evidence>
<reference evidence="7 8" key="1">
    <citation type="submission" date="2019-02" db="EMBL/GenBank/DDBJ databases">
        <authorList>
            <consortium name="Pathogen Informatics"/>
        </authorList>
    </citation>
    <scope>NUCLEOTIDE SEQUENCE [LARGE SCALE GENOMIC DNA]</scope>
    <source>
        <strain evidence="7 8">3012STDY6756504</strain>
    </source>
</reference>
<evidence type="ECO:0000256" key="5">
    <source>
        <dbReference type="SAM" id="MobiDB-lite"/>
    </source>
</evidence>
<evidence type="ECO:0000256" key="1">
    <source>
        <dbReference type="ARBA" id="ARBA00023015"/>
    </source>
</evidence>
<evidence type="ECO:0000313" key="7">
    <source>
        <dbReference type="EMBL" id="VFB01797.1"/>
    </source>
</evidence>
<dbReference type="SUPFAM" id="SSF48498">
    <property type="entry name" value="Tetracyclin repressor-like, C-terminal domain"/>
    <property type="match status" value="1"/>
</dbReference>
<dbReference type="Gene3D" id="1.10.10.60">
    <property type="entry name" value="Homeodomain-like"/>
    <property type="match status" value="1"/>
</dbReference>
<dbReference type="InterPro" id="IPR011075">
    <property type="entry name" value="TetR_C"/>
</dbReference>
<dbReference type="InterPro" id="IPR001647">
    <property type="entry name" value="HTH_TetR"/>
</dbReference>
<protein>
    <submittedName>
        <fullName evidence="7">Mycofactocin system transcriptional regulator</fullName>
    </submittedName>
</protein>
<dbReference type="Proteomes" id="UP000290439">
    <property type="component" value="Chromosome"/>
</dbReference>
<dbReference type="PANTHER" id="PTHR30055:SF148">
    <property type="entry name" value="TETR-FAMILY TRANSCRIPTIONAL REGULATOR"/>
    <property type="match status" value="1"/>
</dbReference>
<dbReference type="EMBL" id="LR215973">
    <property type="protein sequence ID" value="VFB01797.1"/>
    <property type="molecule type" value="Genomic_DNA"/>
</dbReference>
<dbReference type="Pfam" id="PF00440">
    <property type="entry name" value="TetR_N"/>
    <property type="match status" value="1"/>
</dbReference>
<name>A0A4U8W6K9_9NOCA</name>
<evidence type="ECO:0000313" key="8">
    <source>
        <dbReference type="Proteomes" id="UP000290439"/>
    </source>
</evidence>
<dbReference type="AlphaFoldDB" id="A0A4U8W6K9"/>
<dbReference type="Gene3D" id="1.10.357.10">
    <property type="entry name" value="Tetracycline Repressor, domain 2"/>
    <property type="match status" value="1"/>
</dbReference>
<dbReference type="InterPro" id="IPR050109">
    <property type="entry name" value="HTH-type_TetR-like_transc_reg"/>
</dbReference>
<evidence type="ECO:0000259" key="6">
    <source>
        <dbReference type="PROSITE" id="PS50977"/>
    </source>
</evidence>